<proteinExistence type="predicted"/>
<reference evidence="2" key="1">
    <citation type="submission" date="2020-01" db="EMBL/GenBank/DDBJ databases">
        <authorList>
            <person name="Mishra B."/>
        </authorList>
    </citation>
    <scope>NUCLEOTIDE SEQUENCE [LARGE SCALE GENOMIC DNA]</scope>
</reference>
<dbReference type="Pfam" id="PF00646">
    <property type="entry name" value="F-box"/>
    <property type="match status" value="1"/>
</dbReference>
<dbReference type="InterPro" id="IPR017451">
    <property type="entry name" value="F-box-assoc_interact_dom"/>
</dbReference>
<evidence type="ECO:0000313" key="3">
    <source>
        <dbReference type="Proteomes" id="UP000467841"/>
    </source>
</evidence>
<dbReference type="PANTHER" id="PTHR31672">
    <property type="entry name" value="BNACNNG10540D PROTEIN"/>
    <property type="match status" value="1"/>
</dbReference>
<gene>
    <name evidence="2" type="ORF">MERR_LOCUS26057</name>
</gene>
<dbReference type="OrthoDB" id="1024368at2759"/>
<dbReference type="PANTHER" id="PTHR31672:SF13">
    <property type="entry name" value="F-BOX PROTEIN CPR30-LIKE"/>
    <property type="match status" value="1"/>
</dbReference>
<evidence type="ECO:0000259" key="1">
    <source>
        <dbReference type="SMART" id="SM00256"/>
    </source>
</evidence>
<accession>A0A6D2JQC3</accession>
<dbReference type="Pfam" id="PF07734">
    <property type="entry name" value="FBA_1"/>
    <property type="match status" value="1"/>
</dbReference>
<dbReference type="Proteomes" id="UP000467841">
    <property type="component" value="Unassembled WGS sequence"/>
</dbReference>
<dbReference type="SUPFAM" id="SSF81383">
    <property type="entry name" value="F-box domain"/>
    <property type="match status" value="1"/>
</dbReference>
<keyword evidence="3" id="KW-1185">Reference proteome</keyword>
<dbReference type="EMBL" id="CACVBM020001198">
    <property type="protein sequence ID" value="CAA7038822.1"/>
    <property type="molecule type" value="Genomic_DNA"/>
</dbReference>
<dbReference type="InterPro" id="IPR006527">
    <property type="entry name" value="F-box-assoc_dom_typ1"/>
</dbReference>
<dbReference type="NCBIfam" id="TIGR01640">
    <property type="entry name" value="F_box_assoc_1"/>
    <property type="match status" value="1"/>
</dbReference>
<protein>
    <recommendedName>
        <fullName evidence="1">F-box domain-containing protein</fullName>
    </recommendedName>
</protein>
<dbReference type="InterPro" id="IPR036047">
    <property type="entry name" value="F-box-like_dom_sf"/>
</dbReference>
<organism evidence="2 3">
    <name type="scientific">Microthlaspi erraticum</name>
    <dbReference type="NCBI Taxonomy" id="1685480"/>
    <lineage>
        <taxon>Eukaryota</taxon>
        <taxon>Viridiplantae</taxon>
        <taxon>Streptophyta</taxon>
        <taxon>Embryophyta</taxon>
        <taxon>Tracheophyta</taxon>
        <taxon>Spermatophyta</taxon>
        <taxon>Magnoliopsida</taxon>
        <taxon>eudicotyledons</taxon>
        <taxon>Gunneridae</taxon>
        <taxon>Pentapetalae</taxon>
        <taxon>rosids</taxon>
        <taxon>malvids</taxon>
        <taxon>Brassicales</taxon>
        <taxon>Brassicaceae</taxon>
        <taxon>Coluteocarpeae</taxon>
        <taxon>Microthlaspi</taxon>
    </lineage>
</organism>
<comment type="caution">
    <text evidence="2">The sequence shown here is derived from an EMBL/GenBank/DDBJ whole genome shotgun (WGS) entry which is preliminary data.</text>
</comment>
<dbReference type="AlphaFoldDB" id="A0A6D2JQC3"/>
<sequence>MMSNLSLDLVEEILSRVPIISLREARSTCKGWNDLTKNHSFTEKQLCKAAKGFLMIMIYDRVINLTSVNLHGIHNHEDLVDPSSKKIGNFLNQVMINKVFHCDGLLLCGTRDCKLVVWNPYLGQVRWIQPRKKFDISDYYSIGYDKSNNNYKIFRFWIGYVARTDERIVDYHIYNFKSNSWRVIDVTPDSWHIDYYQRGISLKGDTYFLSRGRLEEKKLFLVCFDFTRERFGPRLYLPFDCDVRNDTQTLSSVREEQISVLLMRRDTNVMEVWITDKIEPDAASWKKFMVVKDQPILSRVKNVSVQSGSFFIDEDKKVVVVCVRNGNIAYLIKENGYYKEMVLGESNHLPIMCSYVPSSMQIQKGPVVRACGKEKEREYI</sequence>
<dbReference type="CDD" id="cd22157">
    <property type="entry name" value="F-box_AtFBW1-like"/>
    <property type="match status" value="1"/>
</dbReference>
<dbReference type="InterPro" id="IPR050796">
    <property type="entry name" value="SCF_F-box_component"/>
</dbReference>
<feature type="domain" description="F-box" evidence="1">
    <location>
        <begin position="5"/>
        <end position="45"/>
    </location>
</feature>
<evidence type="ECO:0000313" key="2">
    <source>
        <dbReference type="EMBL" id="CAA7038822.1"/>
    </source>
</evidence>
<name>A0A6D2JQC3_9BRAS</name>
<dbReference type="InterPro" id="IPR001810">
    <property type="entry name" value="F-box_dom"/>
</dbReference>
<dbReference type="SMART" id="SM00256">
    <property type="entry name" value="FBOX"/>
    <property type="match status" value="1"/>
</dbReference>